<comment type="caution">
    <text evidence="2">The sequence shown here is derived from an EMBL/GenBank/DDBJ whole genome shotgun (WGS) entry which is preliminary data.</text>
</comment>
<proteinExistence type="predicted"/>
<dbReference type="AlphaFoldDB" id="A0A9P6D825"/>
<dbReference type="Pfam" id="PF14033">
    <property type="entry name" value="DUF4246"/>
    <property type="match status" value="1"/>
</dbReference>
<dbReference type="PANTHER" id="PTHR33119">
    <property type="entry name" value="IFI3P"/>
    <property type="match status" value="1"/>
</dbReference>
<name>A0A9P6D825_9AGAR</name>
<accession>A0A9P6D825</accession>
<dbReference type="InterPro" id="IPR049192">
    <property type="entry name" value="DUF4246_C"/>
</dbReference>
<protein>
    <recommendedName>
        <fullName evidence="1">DUF4246 domain-containing protein</fullName>
    </recommendedName>
</protein>
<organism evidence="2 3">
    <name type="scientific">Pholiota conissans</name>
    <dbReference type="NCBI Taxonomy" id="109636"/>
    <lineage>
        <taxon>Eukaryota</taxon>
        <taxon>Fungi</taxon>
        <taxon>Dikarya</taxon>
        <taxon>Basidiomycota</taxon>
        <taxon>Agaricomycotina</taxon>
        <taxon>Agaricomycetes</taxon>
        <taxon>Agaricomycetidae</taxon>
        <taxon>Agaricales</taxon>
        <taxon>Agaricineae</taxon>
        <taxon>Strophariaceae</taxon>
        <taxon>Pholiota</taxon>
    </lineage>
</organism>
<dbReference type="InterPro" id="IPR025340">
    <property type="entry name" value="DUF4246"/>
</dbReference>
<feature type="non-terminal residue" evidence="2">
    <location>
        <position position="542"/>
    </location>
</feature>
<evidence type="ECO:0000313" key="2">
    <source>
        <dbReference type="EMBL" id="KAF9486340.1"/>
    </source>
</evidence>
<dbReference type="PANTHER" id="PTHR33119:SF1">
    <property type="entry name" value="FE2OG DIOXYGENASE DOMAIN-CONTAINING PROTEIN"/>
    <property type="match status" value="1"/>
</dbReference>
<evidence type="ECO:0000313" key="3">
    <source>
        <dbReference type="Proteomes" id="UP000807469"/>
    </source>
</evidence>
<feature type="domain" description="DUF4246" evidence="1">
    <location>
        <begin position="84"/>
        <end position="478"/>
    </location>
</feature>
<gene>
    <name evidence="2" type="ORF">BDN70DRAFT_773656</name>
</gene>
<evidence type="ECO:0000259" key="1">
    <source>
        <dbReference type="Pfam" id="PF14033"/>
    </source>
</evidence>
<dbReference type="Proteomes" id="UP000807469">
    <property type="component" value="Unassembled WGS sequence"/>
</dbReference>
<sequence length="542" mass="62277">SDAYKGYRHPFLFGFHYLGGVGGDPRTLVELAMSYLSSHIRRSPDWWNILKNEDAKNEWMLYALNRVINVPTPSIKAEINLSRKQIDYVLKELEGYNALRDGIYQVSCFERIWESSSILDPDITTSLNTAFDGLQPQSLIDPEDDVTWHIIDHRLHCLVYGRTLVSHPNGSTLETVSSPSSSDVYTTSTSFALLPSDVFVREKDSSISVRFLSYINNLHPKHRGTYTLLETLLGGFIPLFEHALTDLHRNNPLVQRIPGNCRYTVWDEPDTPEHSDDEEEWEKYEREMRQWALNRPIDLPDVPSSGYRGGLENRRHIVSLYNRVIQIFVNVSEIKLHPQEPFFMGVPWHVEGMRAERIVACGFHCLSADNITETCLKFRMAVTFPRGFSAGDTGATLRTWGIRDGDPCHQYIGSVPIRPGLSLVYPNIYQQSQTAFKLADPSKEGHFKVIRFFLVDPDVKPVISTSRVAPQQEEWIHQAVDDNLDTRLPYEMIEKIMESIDGLMTFGEAKDYRQKLIEETRRFTQANNSYHFCIPFDIWNGP</sequence>
<dbReference type="OrthoDB" id="415532at2759"/>
<keyword evidence="3" id="KW-1185">Reference proteome</keyword>
<dbReference type="EMBL" id="MU155130">
    <property type="protein sequence ID" value="KAF9486340.1"/>
    <property type="molecule type" value="Genomic_DNA"/>
</dbReference>
<feature type="non-terminal residue" evidence="2">
    <location>
        <position position="1"/>
    </location>
</feature>
<reference evidence="2" key="1">
    <citation type="submission" date="2020-11" db="EMBL/GenBank/DDBJ databases">
        <authorList>
            <consortium name="DOE Joint Genome Institute"/>
            <person name="Ahrendt S."/>
            <person name="Riley R."/>
            <person name="Andreopoulos W."/>
            <person name="Labutti K."/>
            <person name="Pangilinan J."/>
            <person name="Ruiz-Duenas F.J."/>
            <person name="Barrasa J.M."/>
            <person name="Sanchez-Garcia M."/>
            <person name="Camarero S."/>
            <person name="Miyauchi S."/>
            <person name="Serrano A."/>
            <person name="Linde D."/>
            <person name="Babiker R."/>
            <person name="Drula E."/>
            <person name="Ayuso-Fernandez I."/>
            <person name="Pacheco R."/>
            <person name="Padilla G."/>
            <person name="Ferreira P."/>
            <person name="Barriuso J."/>
            <person name="Kellner H."/>
            <person name="Castanera R."/>
            <person name="Alfaro M."/>
            <person name="Ramirez L."/>
            <person name="Pisabarro A.G."/>
            <person name="Kuo A."/>
            <person name="Tritt A."/>
            <person name="Lipzen A."/>
            <person name="He G."/>
            <person name="Yan M."/>
            <person name="Ng V."/>
            <person name="Cullen D."/>
            <person name="Martin F."/>
            <person name="Rosso M.-N."/>
            <person name="Henrissat B."/>
            <person name="Hibbett D."/>
            <person name="Martinez A.T."/>
            <person name="Grigoriev I.V."/>
        </authorList>
    </citation>
    <scope>NUCLEOTIDE SEQUENCE</scope>
    <source>
        <strain evidence="2">CIRM-BRFM 674</strain>
    </source>
</reference>